<evidence type="ECO:0000313" key="2">
    <source>
        <dbReference type="EMBL" id="ASM52810.1"/>
    </source>
</evidence>
<feature type="transmembrane region" description="Helical" evidence="1">
    <location>
        <begin position="307"/>
        <end position="326"/>
    </location>
</feature>
<feature type="transmembrane region" description="Helical" evidence="1">
    <location>
        <begin position="201"/>
        <end position="226"/>
    </location>
</feature>
<feature type="transmembrane region" description="Helical" evidence="1">
    <location>
        <begin position="12"/>
        <end position="45"/>
    </location>
</feature>
<feature type="transmembrane region" description="Helical" evidence="1">
    <location>
        <begin position="356"/>
        <end position="373"/>
    </location>
</feature>
<evidence type="ECO:0008006" key="4">
    <source>
        <dbReference type="Google" id="ProtNLM"/>
    </source>
</evidence>
<keyword evidence="1" id="KW-0472">Membrane</keyword>
<gene>
    <name evidence="2" type="ORF">PNIG_a0500</name>
</gene>
<dbReference type="KEGG" id="png:PNIG_a0500"/>
<dbReference type="EMBL" id="CP011036">
    <property type="protein sequence ID" value="ASM52810.1"/>
    <property type="molecule type" value="Genomic_DNA"/>
</dbReference>
<accession>A0AAC9UCH8</accession>
<feature type="transmembrane region" description="Helical" evidence="1">
    <location>
        <begin position="79"/>
        <end position="97"/>
    </location>
</feature>
<evidence type="ECO:0000313" key="3">
    <source>
        <dbReference type="Proteomes" id="UP000198329"/>
    </source>
</evidence>
<evidence type="ECO:0000256" key="1">
    <source>
        <dbReference type="SAM" id="Phobius"/>
    </source>
</evidence>
<keyword evidence="1" id="KW-1133">Transmembrane helix</keyword>
<dbReference type="GeneID" id="300940477"/>
<dbReference type="AlphaFoldDB" id="A0AAC9UCH8"/>
<proteinExistence type="predicted"/>
<keyword evidence="1" id="KW-0812">Transmembrane</keyword>
<keyword evidence="3" id="KW-1185">Reference proteome</keyword>
<feature type="transmembrane region" description="Helical" evidence="1">
    <location>
        <begin position="117"/>
        <end position="138"/>
    </location>
</feature>
<reference evidence="2 3" key="1">
    <citation type="submission" date="2015-03" db="EMBL/GenBank/DDBJ databases">
        <authorList>
            <person name="Xie B.-B."/>
            <person name="Rong J.-C."/>
            <person name="Qin Q.-L."/>
            <person name="Zhang Y.-Z."/>
        </authorList>
    </citation>
    <scope>NUCLEOTIDE SEQUENCE [LARGE SCALE GENOMIC DNA]</scope>
    <source>
        <strain evidence="2 3">KMM 661</strain>
    </source>
</reference>
<name>A0AAC9UCH8_9GAMM</name>
<sequence length="376" mass="42611">MRKLIEINRIFLTLFFVLSSGTFISILYGPAINAFLAIFIGLAIYFTKVKLTLESICVFSLLFIVSIISFLLNISFESLSLLTFIVFFLKFLLLMFLCINDQHQVYLLLDGIFKWVFYFSCISISLYLIKIIFGNVYLPIYEIGEVKTYLFNTFYGVDFSTASIVRNSGIYYEPGVFGVFLCMALLWALRTSSYSIFKVSVILLNLLLTFSPVSIFLGGLIVFSAIKKKYARVILLIIIIIIFSFLVDFLFLKLNSQSFSLRANDLAYGWKLFLNQPIFGYSIFNEAIAIQYNTDTNGLARGSSNGILSMLYQTGAIFFSIYLYILAKGVSHIGNNNIWIGGLIVILLISQQPIHFSNVFILIAITGLSQLCLKKQ</sequence>
<dbReference type="Proteomes" id="UP000198329">
    <property type="component" value="Chromosome I"/>
</dbReference>
<dbReference type="RefSeq" id="WP_089367708.1">
    <property type="nucleotide sequence ID" value="NZ_BJXZ01000035.1"/>
</dbReference>
<organism evidence="2 3">
    <name type="scientific">Pseudoalteromonas nigrifaciens</name>
    <dbReference type="NCBI Taxonomy" id="28109"/>
    <lineage>
        <taxon>Bacteria</taxon>
        <taxon>Pseudomonadati</taxon>
        <taxon>Pseudomonadota</taxon>
        <taxon>Gammaproteobacteria</taxon>
        <taxon>Alteromonadales</taxon>
        <taxon>Pseudoalteromonadaceae</taxon>
        <taxon>Pseudoalteromonas</taxon>
    </lineage>
</organism>
<protein>
    <recommendedName>
        <fullName evidence="4">Lipid A core - O-antigen ligase and related enzymes</fullName>
    </recommendedName>
</protein>
<feature type="transmembrane region" description="Helical" evidence="1">
    <location>
        <begin position="333"/>
        <end position="350"/>
    </location>
</feature>
<feature type="transmembrane region" description="Helical" evidence="1">
    <location>
        <begin position="51"/>
        <end position="72"/>
    </location>
</feature>
<feature type="transmembrane region" description="Helical" evidence="1">
    <location>
        <begin position="233"/>
        <end position="252"/>
    </location>
</feature>
<feature type="transmembrane region" description="Helical" evidence="1">
    <location>
        <begin position="170"/>
        <end position="189"/>
    </location>
</feature>